<evidence type="ECO:0000256" key="2">
    <source>
        <dbReference type="SAM" id="SignalP"/>
    </source>
</evidence>
<evidence type="ECO:0000256" key="1">
    <source>
        <dbReference type="SAM" id="MobiDB-lite"/>
    </source>
</evidence>
<dbReference type="STRING" id="469381.Dpep_2270"/>
<protein>
    <submittedName>
        <fullName evidence="4">Tfp pilus assembly protein tip-associated adhesin PilY1-like protein</fullName>
    </submittedName>
</protein>
<dbReference type="RefSeq" id="WP_005662230.1">
    <property type="nucleotide sequence ID" value="NZ_ABTR02000001.1"/>
</dbReference>
<dbReference type="eggNOG" id="COG3419">
    <property type="taxonomic scope" value="Bacteria"/>
</dbReference>
<dbReference type="Gene3D" id="3.40.50.410">
    <property type="entry name" value="von Willebrand factor, type A domain"/>
    <property type="match status" value="1"/>
</dbReference>
<sequence>MIKKKTFKCKYPALYLVLLLIALFSCTIAMANDLPSVFKPVPEEYSTPVPPNVLLLIDTSGSMLFDLEGDTTHGDGSKPFKNQAYYGDDTDSSNNDPDDGSLSYYPPVTYLSDEEVSDLRYDTLLGLMGRKGHRYLHPNDSRMYILKKVLWSIFTDPSMVEGLKIGLCTYHQREKYGVPGSGYVSYEFPSYAWLGWYWKRQKLSWQPTGENKAVKRLSLDVIDPFFYAPSSFSGGVPDDKLGTSHWYDLLALIDGVETSKNDELRAVGATPLEKSIYSKGARDCAYEFIKEEIDYPCQDNWLIVLTDGEDSSSDADPPAAVKKLYEANLDDTWPKPYGKKAQPVRTFVIGLVDSQSDTLDAMADEGRAWEVDESIKKTAYYATDTESLLEAFRTIFRTIQKNRSSSAPPKIEKNLSEEGNIIYAASFIPKSDGAWPGYIYKKKLTSSGGYKTLWEGSDRIDGWDRRDIYHAPWYDFSGPYLRGSNLRGFPTSGALASTVALHSGVTRSLSDNFVRWIRGGLWGGSGNRVNPMLDLYRGDILVMGKPPGVRSDPDFRSFSYDNRLRDKVVFSQGNGGLLQVFDDKTGDEILGFIPPNVLHKARIAGLIDNSVEPEMGSSKYLLAGPLVIEDVKIKTPYGSYDERYRTILLGALGYGGTGIYALDVTDPEKPLFLWARDSVVYSDNLFVSENNGLLWGYSVDGSSFTSGDKAAPRLRRVIGRPFIGWIDDGWDRKWLAIFGGGAGKTVKASDGSVSFQHDGDFGGRAIYALDVSDGSVFKSVTDEKMGQIVADIAVAKGDGRPNYLRISRSYVGDSYGQVWRLNWEGVYPDSWTLDAIGDFSGDEVLPPLVHRLDLSMKGDQRWIFASTGDPYDLIPRTSMSSTHNCLLGFKEPKDSKVTREDLKKLVLKEDCLDEAEDYEGWIVNLSEGEYSTTPPVIYKGNFFGSTYVSSNENPCEQGISRLYVFGAFNGLGAFSDDFRYISLPGIKITGMVVKNDKVVMGILNPMGKKVEDLGFPEDLKARMDPEGAVISMDIPEGAGGTPADDGIMRSGYWRRVW</sequence>
<dbReference type="AlphaFoldDB" id="D2Z431"/>
<feature type="domain" description="VWFA" evidence="3">
    <location>
        <begin position="302"/>
        <end position="399"/>
    </location>
</feature>
<name>D2Z431_9BACT</name>
<accession>D2Z431</accession>
<dbReference type="InterPro" id="IPR002035">
    <property type="entry name" value="VWF_A"/>
</dbReference>
<dbReference type="PROSITE" id="PS51257">
    <property type="entry name" value="PROKAR_LIPOPROTEIN"/>
    <property type="match status" value="1"/>
</dbReference>
<dbReference type="PaxDb" id="469381-Dpep_2270"/>
<evidence type="ECO:0000259" key="3">
    <source>
        <dbReference type="PROSITE" id="PS50234"/>
    </source>
</evidence>
<evidence type="ECO:0000313" key="4">
    <source>
        <dbReference type="EMBL" id="EFC92292.1"/>
    </source>
</evidence>
<dbReference type="PROSITE" id="PS50234">
    <property type="entry name" value="VWFA"/>
    <property type="match status" value="1"/>
</dbReference>
<dbReference type="Proteomes" id="UP000006427">
    <property type="component" value="Unassembled WGS sequence"/>
</dbReference>
<feature type="compositionally biased region" description="Acidic residues" evidence="1">
    <location>
        <begin position="88"/>
        <end position="99"/>
    </location>
</feature>
<dbReference type="EMBL" id="ABTR02000001">
    <property type="protein sequence ID" value="EFC92292.1"/>
    <property type="molecule type" value="Genomic_DNA"/>
</dbReference>
<proteinExistence type="predicted"/>
<keyword evidence="2" id="KW-0732">Signal</keyword>
<gene>
    <name evidence="4" type="ORF">Dpep_2270</name>
</gene>
<feature type="chain" id="PRO_5003040593" evidence="2">
    <location>
        <begin position="32"/>
        <end position="1057"/>
    </location>
</feature>
<organism evidence="4 5">
    <name type="scientific">Dethiosulfovibrio peptidovorans DSM 11002</name>
    <dbReference type="NCBI Taxonomy" id="469381"/>
    <lineage>
        <taxon>Bacteria</taxon>
        <taxon>Thermotogati</taxon>
        <taxon>Synergistota</taxon>
        <taxon>Synergistia</taxon>
        <taxon>Synergistales</taxon>
        <taxon>Dethiosulfovibrionaceae</taxon>
        <taxon>Dethiosulfovibrio</taxon>
    </lineage>
</organism>
<keyword evidence="5" id="KW-1185">Reference proteome</keyword>
<comment type="caution">
    <text evidence="4">The sequence shown here is derived from an EMBL/GenBank/DDBJ whole genome shotgun (WGS) entry which is preliminary data.</text>
</comment>
<feature type="signal peptide" evidence="2">
    <location>
        <begin position="1"/>
        <end position="31"/>
    </location>
</feature>
<feature type="region of interest" description="Disordered" evidence="1">
    <location>
        <begin position="74"/>
        <end position="101"/>
    </location>
</feature>
<evidence type="ECO:0000313" key="5">
    <source>
        <dbReference type="Proteomes" id="UP000006427"/>
    </source>
</evidence>
<dbReference type="InterPro" id="IPR036465">
    <property type="entry name" value="vWFA_dom_sf"/>
</dbReference>
<dbReference type="OrthoDB" id="168at2"/>
<reference evidence="4 5" key="1">
    <citation type="journal article" date="2010" name="Stand. Genomic Sci.">
        <title>Permanent draft genome sequence of Dethiosulfovibrio peptidovorans type strain (SEBR 4207).</title>
        <authorList>
            <person name="Labutti K."/>
            <person name="Mayilraj S."/>
            <person name="Clum A."/>
            <person name="Lucas S."/>
            <person name="Glavina Del Rio T."/>
            <person name="Nolan M."/>
            <person name="Tice H."/>
            <person name="Cheng J.F."/>
            <person name="Pitluck S."/>
            <person name="Liolios K."/>
            <person name="Ivanova N."/>
            <person name="Mavromatis K."/>
            <person name="Mikhailova N."/>
            <person name="Pati A."/>
            <person name="Goodwin L."/>
            <person name="Chen A."/>
            <person name="Palaniappan K."/>
            <person name="Land M."/>
            <person name="Hauser L."/>
            <person name="Chang Y.J."/>
            <person name="Jeffries C.D."/>
            <person name="Rohde M."/>
            <person name="Spring S."/>
            <person name="Goker M."/>
            <person name="Woyke T."/>
            <person name="Bristow J."/>
            <person name="Eisen J.A."/>
            <person name="Markowitz V."/>
            <person name="Hugenholtz P."/>
            <person name="Kyrpides N.C."/>
            <person name="Klenk H.P."/>
            <person name="Lapidus A."/>
        </authorList>
    </citation>
    <scope>NUCLEOTIDE SEQUENCE [LARGE SCALE GENOMIC DNA]</scope>
    <source>
        <strain evidence="4 5">DSM 11002</strain>
    </source>
</reference>